<dbReference type="PRINTS" id="PR00111">
    <property type="entry name" value="ABHYDROLASE"/>
</dbReference>
<evidence type="ECO:0000313" key="3">
    <source>
        <dbReference type="EMBL" id="TLM76178.1"/>
    </source>
</evidence>
<feature type="domain" description="AB hydrolase-1" evidence="2">
    <location>
        <begin position="46"/>
        <end position="271"/>
    </location>
</feature>
<dbReference type="GO" id="GO:0016787">
    <property type="term" value="F:hydrolase activity"/>
    <property type="evidence" value="ECO:0007669"/>
    <property type="project" value="UniProtKB-KW"/>
</dbReference>
<dbReference type="PANTHER" id="PTHR43798:SF33">
    <property type="entry name" value="HYDROLASE, PUTATIVE (AFU_ORTHOLOGUE AFUA_2G14860)-RELATED"/>
    <property type="match status" value="1"/>
</dbReference>
<feature type="region of interest" description="Disordered" evidence="1">
    <location>
        <begin position="1"/>
        <end position="20"/>
    </location>
</feature>
<proteinExistence type="predicted"/>
<evidence type="ECO:0000256" key="1">
    <source>
        <dbReference type="SAM" id="MobiDB-lite"/>
    </source>
</evidence>
<accession>A0ABY2UF57</accession>
<dbReference type="EMBL" id="VANI01000015">
    <property type="protein sequence ID" value="TLM76178.1"/>
    <property type="molecule type" value="Genomic_DNA"/>
</dbReference>
<feature type="compositionally biased region" description="Polar residues" evidence="1">
    <location>
        <begin position="1"/>
        <end position="19"/>
    </location>
</feature>
<dbReference type="Gene3D" id="3.40.50.1820">
    <property type="entry name" value="alpha/beta hydrolase"/>
    <property type="match status" value="1"/>
</dbReference>
<comment type="caution">
    <text evidence="3">The sequence shown here is derived from an EMBL/GenBank/DDBJ whole genome shotgun (WGS) entry which is preliminary data.</text>
</comment>
<dbReference type="InterPro" id="IPR029058">
    <property type="entry name" value="AB_hydrolase_fold"/>
</dbReference>
<keyword evidence="3" id="KW-0378">Hydrolase</keyword>
<evidence type="ECO:0000259" key="2">
    <source>
        <dbReference type="Pfam" id="PF00561"/>
    </source>
</evidence>
<protein>
    <submittedName>
        <fullName evidence="3">Alpha/beta fold hydrolase</fullName>
    </submittedName>
</protein>
<keyword evidence="4" id="KW-1185">Reference proteome</keyword>
<dbReference type="InterPro" id="IPR050266">
    <property type="entry name" value="AB_hydrolase_sf"/>
</dbReference>
<dbReference type="Proteomes" id="UP000306791">
    <property type="component" value="Unassembled WGS sequence"/>
</dbReference>
<evidence type="ECO:0000313" key="4">
    <source>
        <dbReference type="Proteomes" id="UP000306791"/>
    </source>
</evidence>
<dbReference type="Pfam" id="PF00561">
    <property type="entry name" value="Abhydrolase_1"/>
    <property type="match status" value="1"/>
</dbReference>
<dbReference type="PANTHER" id="PTHR43798">
    <property type="entry name" value="MONOACYLGLYCEROL LIPASE"/>
    <property type="match status" value="1"/>
</dbReference>
<dbReference type="InterPro" id="IPR000073">
    <property type="entry name" value="AB_hydrolase_1"/>
</dbReference>
<gene>
    <name evidence="3" type="ORF">FDY93_14550</name>
</gene>
<dbReference type="SUPFAM" id="SSF53474">
    <property type="entry name" value="alpha/beta-Hydrolases"/>
    <property type="match status" value="1"/>
</dbReference>
<name>A0ABY2UF57_9GAMM</name>
<sequence>MFAHADTQSDPVASKSVASGDSGLSFITTGDNTRIAYRLDGPDDKPVLVLSNSIGTTMRMWDRQIPELTKHFRVLRYDTRGHGASDVPAGAYSIGRLGRDVIELLNKLEVERAHFLGLSLGGFIGQWLGIHAPERIDRLILSNTAPYLGPAEQWDEAISSILQAEDMQETANMFLHNWFPAQMLENGTPVVEEFRSTLLAMNPEGLAGNFAVVRDTDMRRTITLIDRPTLIIAGEHDTVTAASYSEAMATAIPNAQILVLPAVHLSNIERPAEFMKAVLEFLQVPGAGA</sequence>
<reference evidence="3 4" key="1">
    <citation type="submission" date="2019-05" db="EMBL/GenBank/DDBJ databases">
        <title>Microbulbifer harenosus sp. nov., an alginate-degrading bacterium isolated from coastal sand.</title>
        <authorList>
            <person name="Huang H."/>
            <person name="Mo K."/>
            <person name="Bao S."/>
        </authorList>
    </citation>
    <scope>NUCLEOTIDE SEQUENCE [LARGE SCALE GENOMIC DNA]</scope>
    <source>
        <strain evidence="3 4">HB161719</strain>
    </source>
</reference>
<organism evidence="3 4">
    <name type="scientific">Microbulbifer harenosus</name>
    <dbReference type="NCBI Taxonomy" id="2576840"/>
    <lineage>
        <taxon>Bacteria</taxon>
        <taxon>Pseudomonadati</taxon>
        <taxon>Pseudomonadota</taxon>
        <taxon>Gammaproteobacteria</taxon>
        <taxon>Cellvibrionales</taxon>
        <taxon>Microbulbiferaceae</taxon>
        <taxon>Microbulbifer</taxon>
    </lineage>
</organism>